<feature type="domain" description="Glycosyl transferase family 1" evidence="9">
    <location>
        <begin position="169"/>
        <end position="350"/>
    </location>
</feature>
<name>A0A9P8PCH7_9ASCO</name>
<dbReference type="GeneID" id="70233426"/>
<dbReference type="OrthoDB" id="448893at2759"/>
<keyword evidence="7 8" id="KW-0256">Endoplasmic reticulum</keyword>
<dbReference type="InterPro" id="IPR027054">
    <property type="entry name" value="ALG2"/>
</dbReference>
<evidence type="ECO:0000256" key="1">
    <source>
        <dbReference type="ARBA" id="ARBA00003142"/>
    </source>
</evidence>
<comment type="catalytic activity">
    <reaction evidence="8">
        <text>an alpha-D-Man-(1-&gt;3)-beta-D-Man-(1-&gt;4)-beta-D-GlcNAc-(1-&gt;4)-alpha-D-GlcNAc-diphospho-di-trans,poly-cis-dolichol + GDP-alpha-D-mannose = an alpha-D-Man-(1-&gt;3)-[alpha-D-Man-(1-&gt;6)]-beta-D-Man-(1-&gt;4)-beta-D-GlcNAc-(1-&gt;4)-alpha-D-GlcNAc-diphospho-di-trans,poly-cis-dolichol + GDP + H(+)</text>
        <dbReference type="Rhea" id="RHEA:29519"/>
        <dbReference type="Rhea" id="RHEA-COMP:19513"/>
        <dbReference type="Rhea" id="RHEA-COMP:19515"/>
        <dbReference type="ChEBI" id="CHEBI:15378"/>
        <dbReference type="ChEBI" id="CHEBI:57527"/>
        <dbReference type="ChEBI" id="CHEBI:58189"/>
        <dbReference type="ChEBI" id="CHEBI:132510"/>
        <dbReference type="ChEBI" id="CHEBI:132511"/>
        <dbReference type="EC" id="2.4.1.257"/>
    </reaction>
    <physiologicalReaction direction="left-to-right" evidence="8">
        <dbReference type="Rhea" id="RHEA:29520"/>
    </physiologicalReaction>
</comment>
<dbReference type="AlphaFoldDB" id="A0A9P8PCH7"/>
<keyword evidence="8" id="KW-0812">Transmembrane</keyword>
<keyword evidence="6 8" id="KW-0808">Transferase</keyword>
<comment type="caution">
    <text evidence="10">The sequence shown here is derived from an EMBL/GenBank/DDBJ whole genome shotgun (WGS) entry which is preliminary data.</text>
</comment>
<gene>
    <name evidence="10" type="ORF">OGAPHI_001458</name>
</gene>
<keyword evidence="11" id="KW-1185">Reference proteome</keyword>
<dbReference type="RefSeq" id="XP_046063600.1">
    <property type="nucleotide sequence ID" value="XM_046202222.1"/>
</dbReference>
<comment type="function">
    <text evidence="1 8">Mannosylates Man(2)GlcNAc(2)-dolichol diphosphate and Man(1)GlcNAc(2)-dolichol diphosphate to form Man(3)GlcNAc(2)-dolichol diphosphate.</text>
</comment>
<comment type="similarity">
    <text evidence="3 8">Belongs to the glycosyltransferase group 1 family.</text>
</comment>
<dbReference type="EMBL" id="JAEUBE010000137">
    <property type="protein sequence ID" value="KAH3669337.1"/>
    <property type="molecule type" value="Genomic_DNA"/>
</dbReference>
<evidence type="ECO:0000256" key="4">
    <source>
        <dbReference type="ARBA" id="ARBA00019218"/>
    </source>
</evidence>
<comment type="subcellular location">
    <subcellularLocation>
        <location evidence="2 8">Endoplasmic reticulum membrane</location>
    </subcellularLocation>
</comment>
<dbReference type="PANTHER" id="PTHR45918">
    <property type="entry name" value="ALPHA-1,3/1,6-MANNOSYLTRANSFERASE ALG2"/>
    <property type="match status" value="1"/>
</dbReference>
<sequence>MFTSHCDLSHCFEEVSSGQLKTKVHGDFLPTHFLGKFAIVFAFLRQLYLVLVLIVTGTLKSSDVLFADQLSYCLPLIYLFKGPKTKVIFYCHFPDKLLASHSGFARRVYRAVFDTIEEFSMGFADKILVNSNFTKKTASSAFKSLKPESLDVLYPCVGDIRLNQSSVDEVSEFFKEEPFFLSVNRFERKKNISLAIRKYHEFICNTKSNHKLVIAGGYDARVFENVDYLIELESLCKHLKLSSITIRGKLIVAPRNTQVFFLPSISTDLKNALIKNAQMLVYTPSFEHFGIVPVEAMKLGTPVLAEATGGPTETVVPYDNKDFTGYLVGPTEDRWVEYLNHVESLSATEKRQLALRAQQRAQSLFSFEAMAQSLNHAIEHCTPATVNFTALLYLSILLGLVVPIKFAIDR</sequence>
<accession>A0A9P8PCH7</accession>
<dbReference type="GO" id="GO:0102704">
    <property type="term" value="F:GDP-Man:Man(2)GlcNAc(2)-PP-Dol alpha-1,6-mannosyltransferase activity"/>
    <property type="evidence" value="ECO:0007669"/>
    <property type="project" value="UniProtKB-UniRule"/>
</dbReference>
<evidence type="ECO:0000313" key="11">
    <source>
        <dbReference type="Proteomes" id="UP000769157"/>
    </source>
</evidence>
<keyword evidence="8" id="KW-1133">Transmembrane helix</keyword>
<evidence type="ECO:0000313" key="10">
    <source>
        <dbReference type="EMBL" id="KAH3669337.1"/>
    </source>
</evidence>
<dbReference type="EC" id="2.4.1.132" evidence="8"/>
<protein>
    <recommendedName>
        <fullName evidence="4 8">Alpha-1,3/1,6-mannosyltransferase ALG2</fullName>
        <ecNumber evidence="8">2.4.1.132</ecNumber>
        <ecNumber evidence="8">2.4.1.257</ecNumber>
    </recommendedName>
    <alternativeName>
        <fullName evidence="8">GDP-Man:Man(1)GlcNAc(2)-PP-Dol alpha-1,3-mannosyltransferase</fullName>
    </alternativeName>
</protein>
<dbReference type="SUPFAM" id="SSF53756">
    <property type="entry name" value="UDP-Glycosyltransferase/glycogen phosphorylase"/>
    <property type="match status" value="1"/>
</dbReference>
<dbReference type="Pfam" id="PF00534">
    <property type="entry name" value="Glycos_transf_1"/>
    <property type="match status" value="1"/>
</dbReference>
<organism evidence="10 11">
    <name type="scientific">Ogataea philodendri</name>
    <dbReference type="NCBI Taxonomy" id="1378263"/>
    <lineage>
        <taxon>Eukaryota</taxon>
        <taxon>Fungi</taxon>
        <taxon>Dikarya</taxon>
        <taxon>Ascomycota</taxon>
        <taxon>Saccharomycotina</taxon>
        <taxon>Pichiomycetes</taxon>
        <taxon>Pichiales</taxon>
        <taxon>Pichiaceae</taxon>
        <taxon>Ogataea</taxon>
    </lineage>
</organism>
<dbReference type="GO" id="GO:0005789">
    <property type="term" value="C:endoplasmic reticulum membrane"/>
    <property type="evidence" value="ECO:0007669"/>
    <property type="project" value="UniProtKB-SubCell"/>
</dbReference>
<dbReference type="InterPro" id="IPR001296">
    <property type="entry name" value="Glyco_trans_1"/>
</dbReference>
<keyword evidence="5 8" id="KW-0328">Glycosyltransferase</keyword>
<keyword evidence="8" id="KW-0472">Membrane</keyword>
<reference evidence="10" key="2">
    <citation type="submission" date="2021-01" db="EMBL/GenBank/DDBJ databases">
        <authorList>
            <person name="Schikora-Tamarit M.A."/>
        </authorList>
    </citation>
    <scope>NUCLEOTIDE SEQUENCE</scope>
    <source>
        <strain evidence="10">CBS6075</strain>
    </source>
</reference>
<dbReference type="EC" id="2.4.1.257" evidence="8"/>
<proteinExistence type="inferred from homology"/>
<comment type="catalytic activity">
    <reaction evidence="8">
        <text>a beta-D-Man-(1-&gt;4)-beta-D-GlcNAc-(1-&gt;4)-alpha-D-GlcNAc-diphospho-di-trans,poly-cis-dolichol + GDP-alpha-D-mannose = an alpha-D-Man-(1-&gt;3)-beta-D-Man-(1-&gt;4)-beta-D-GlcNAc-(1-&gt;4)-alpha-D-GlcNAc-diphospho-di-trans,poly-cis-dolichol + GDP + H(+)</text>
        <dbReference type="Rhea" id="RHEA:29515"/>
        <dbReference type="Rhea" id="RHEA-COMP:19511"/>
        <dbReference type="Rhea" id="RHEA-COMP:19513"/>
        <dbReference type="ChEBI" id="CHEBI:15378"/>
        <dbReference type="ChEBI" id="CHEBI:57527"/>
        <dbReference type="ChEBI" id="CHEBI:58189"/>
        <dbReference type="ChEBI" id="CHEBI:58472"/>
        <dbReference type="ChEBI" id="CHEBI:132510"/>
        <dbReference type="EC" id="2.4.1.132"/>
    </reaction>
    <physiologicalReaction direction="left-to-right" evidence="8">
        <dbReference type="Rhea" id="RHEA:29516"/>
    </physiologicalReaction>
</comment>
<feature type="transmembrane region" description="Helical" evidence="8">
    <location>
        <begin position="390"/>
        <end position="408"/>
    </location>
</feature>
<reference evidence="10" key="1">
    <citation type="journal article" date="2021" name="Open Biol.">
        <title>Shared evolutionary footprints suggest mitochondrial oxidative damage underlies multiple complex I losses in fungi.</title>
        <authorList>
            <person name="Schikora-Tamarit M.A."/>
            <person name="Marcet-Houben M."/>
            <person name="Nosek J."/>
            <person name="Gabaldon T."/>
        </authorList>
    </citation>
    <scope>NUCLEOTIDE SEQUENCE</scope>
    <source>
        <strain evidence="10">CBS6075</strain>
    </source>
</reference>
<dbReference type="PANTHER" id="PTHR45918:SF1">
    <property type="entry name" value="ALPHA-1,3_1,6-MANNOSYLTRANSFERASE ALG2"/>
    <property type="match status" value="1"/>
</dbReference>
<comment type="pathway">
    <text evidence="8">Protein modification; protein glycosylation.</text>
</comment>
<evidence type="ECO:0000256" key="6">
    <source>
        <dbReference type="ARBA" id="ARBA00022679"/>
    </source>
</evidence>
<evidence type="ECO:0000256" key="3">
    <source>
        <dbReference type="ARBA" id="ARBA00006122"/>
    </source>
</evidence>
<feature type="transmembrane region" description="Helical" evidence="8">
    <location>
        <begin position="33"/>
        <end position="55"/>
    </location>
</feature>
<evidence type="ECO:0000256" key="2">
    <source>
        <dbReference type="ARBA" id="ARBA00004586"/>
    </source>
</evidence>
<evidence type="ECO:0000259" key="9">
    <source>
        <dbReference type="Pfam" id="PF00534"/>
    </source>
</evidence>
<dbReference type="Proteomes" id="UP000769157">
    <property type="component" value="Unassembled WGS sequence"/>
</dbReference>
<evidence type="ECO:0000256" key="8">
    <source>
        <dbReference type="RuleBase" id="RU367136"/>
    </source>
</evidence>
<evidence type="ECO:0000256" key="5">
    <source>
        <dbReference type="ARBA" id="ARBA00022676"/>
    </source>
</evidence>
<evidence type="ECO:0000256" key="7">
    <source>
        <dbReference type="ARBA" id="ARBA00022824"/>
    </source>
</evidence>
<dbReference type="GO" id="GO:0004378">
    <property type="term" value="F:GDP-Man:Man(1)GlcNAc(2)-PP-Dol alpha-1,3-mannosyltransferase activity"/>
    <property type="evidence" value="ECO:0007669"/>
    <property type="project" value="UniProtKB-UniRule"/>
</dbReference>
<dbReference type="Gene3D" id="3.40.50.2000">
    <property type="entry name" value="Glycogen Phosphorylase B"/>
    <property type="match status" value="1"/>
</dbReference>